<dbReference type="Pfam" id="PF05787">
    <property type="entry name" value="PhoX"/>
    <property type="match status" value="1"/>
</dbReference>
<evidence type="ECO:0000313" key="2">
    <source>
        <dbReference type="Proteomes" id="UP000295351"/>
    </source>
</evidence>
<dbReference type="AlphaFoldDB" id="A0A4R2D0B1"/>
<comment type="caution">
    <text evidence="1">The sequence shown here is derived from an EMBL/GenBank/DDBJ whole genome shotgun (WGS) entry which is preliminary data.</text>
</comment>
<gene>
    <name evidence="1" type="ORF">EV665_102238</name>
</gene>
<protein>
    <submittedName>
        <fullName evidence="1">Uncharacterized protein DUF839</fullName>
    </submittedName>
</protein>
<proteinExistence type="predicted"/>
<reference evidence="1 2" key="1">
    <citation type="submission" date="2019-03" db="EMBL/GenBank/DDBJ databases">
        <title>Genomic Encyclopedia of Type Strains, Phase IV (KMG-IV): sequencing the most valuable type-strain genomes for metagenomic binning, comparative biology and taxonomic classification.</title>
        <authorList>
            <person name="Goeker M."/>
        </authorList>
    </citation>
    <scope>NUCLEOTIDE SEQUENCE [LARGE SCALE GENOMIC DNA]</scope>
    <source>
        <strain evidence="1 2">DSM 18401</strain>
    </source>
</reference>
<dbReference type="EMBL" id="SLVX01000002">
    <property type="protein sequence ID" value="TCN47718.1"/>
    <property type="molecule type" value="Genomic_DNA"/>
</dbReference>
<organism evidence="1 2">
    <name type="scientific">Shinella granuli</name>
    <dbReference type="NCBI Taxonomy" id="323621"/>
    <lineage>
        <taxon>Bacteria</taxon>
        <taxon>Pseudomonadati</taxon>
        <taxon>Pseudomonadota</taxon>
        <taxon>Alphaproteobacteria</taxon>
        <taxon>Hyphomicrobiales</taxon>
        <taxon>Rhizobiaceae</taxon>
        <taxon>Shinella</taxon>
    </lineage>
</organism>
<sequence>MSQILRNADVPQGDRRPEDGFGHAYALACRIDGHGRVVTYCGDGGHLYKLVANHAGQPERLDDGTLHVAHFSADGEEDWMPVAFGAAPLVMENGTLTWMPVAGRPMGTRTGARRPTRLDGIRDVAADAKAGTVRLRLAGEGDRFSHVVEIVEAGGDFAATRAHWEVLSTRTGR</sequence>
<evidence type="ECO:0000313" key="1">
    <source>
        <dbReference type="EMBL" id="TCN47718.1"/>
    </source>
</evidence>
<dbReference type="Proteomes" id="UP000295351">
    <property type="component" value="Unassembled WGS sequence"/>
</dbReference>
<accession>A0A4R2D0B1</accession>
<dbReference type="RefSeq" id="WP_133033213.1">
    <property type="nucleotide sequence ID" value="NZ_BAABEI010000012.1"/>
</dbReference>
<keyword evidence="2" id="KW-1185">Reference proteome</keyword>
<name>A0A4R2D0B1_SHIGR</name>
<dbReference type="InterPro" id="IPR008557">
    <property type="entry name" value="PhoX"/>
</dbReference>